<keyword evidence="4" id="KW-0274">FAD</keyword>
<dbReference type="InterPro" id="IPR036188">
    <property type="entry name" value="FAD/NAD-bd_sf"/>
</dbReference>
<dbReference type="EMBL" id="JAGTXB010000018">
    <property type="protein sequence ID" value="MBS0030907.1"/>
    <property type="molecule type" value="Genomic_DNA"/>
</dbReference>
<dbReference type="Pfam" id="PF00732">
    <property type="entry name" value="GMC_oxred_N"/>
    <property type="match status" value="1"/>
</dbReference>
<evidence type="ECO:0000259" key="6">
    <source>
        <dbReference type="Pfam" id="PF00732"/>
    </source>
</evidence>
<dbReference type="Gene3D" id="3.50.50.60">
    <property type="entry name" value="FAD/NAD(P)-binding domain"/>
    <property type="match status" value="2"/>
</dbReference>
<keyword evidence="3" id="KW-0285">Flavoprotein</keyword>
<feature type="domain" description="Glucose-methanol-choline oxidoreductase N-terminal" evidence="6">
    <location>
        <begin position="150"/>
        <end position="322"/>
    </location>
</feature>
<dbReference type="Pfam" id="PF05199">
    <property type="entry name" value="GMC_oxred_C"/>
    <property type="match status" value="1"/>
</dbReference>
<dbReference type="SUPFAM" id="SSF54373">
    <property type="entry name" value="FAD-linked reductases, C-terminal domain"/>
    <property type="match status" value="1"/>
</dbReference>
<evidence type="ECO:0000256" key="5">
    <source>
        <dbReference type="ARBA" id="ARBA00023002"/>
    </source>
</evidence>
<evidence type="ECO:0000313" key="9">
    <source>
        <dbReference type="Proteomes" id="UP000676386"/>
    </source>
</evidence>
<evidence type="ECO:0000256" key="2">
    <source>
        <dbReference type="ARBA" id="ARBA00010790"/>
    </source>
</evidence>
<reference evidence="8 9" key="1">
    <citation type="submission" date="2021-04" db="EMBL/GenBank/DDBJ databases">
        <title>Chitinophaga sp. nov., isolated from the rhizosphere soil.</title>
        <authorList>
            <person name="He S."/>
        </authorList>
    </citation>
    <scope>NUCLEOTIDE SEQUENCE [LARGE SCALE GENOMIC DNA]</scope>
    <source>
        <strain evidence="8 9">2R12</strain>
    </source>
</reference>
<evidence type="ECO:0000256" key="3">
    <source>
        <dbReference type="ARBA" id="ARBA00022630"/>
    </source>
</evidence>
<dbReference type="InterPro" id="IPR000172">
    <property type="entry name" value="GMC_OxRdtase_N"/>
</dbReference>
<keyword evidence="5" id="KW-0560">Oxidoreductase</keyword>
<sequence>MSNNNTSLQNRTFDAIVIGSGISGGWAAKEFTEKGLKTLVLERGRDVKHLKDYPTTSQFPWEFPHRGQVPQEIKAANPSISRCYAYKEDAMHFFVKDNDHPYGQPKPFDWIRGYQVGGKSLMWARQTQRWSDFDFEGPARDGFATDWPIRYKDIEPWYSYVEKFVGISGNKDGIPHLPDGEFLPPMELTCVENYFKDFVKANYKDRQVIYARCAHLTQPQQIHLDQGRGQCQKRDLCQRGCPFGGYFSSNSSTLPWAEKTGNLTLRPFSVVHSIIYDEQKGKATGVRVVDTNTREMMEYYANVIFVNAAAVNTNLILLNSTSHRFPNGLGNDSGVLGKYFAFHNYRGHISGQYEGFKDSTTDGRRPTSAYLPRFRNVMKQETDFLRGYAAGFSSGRGSHTDTNGFGKSLKEQLFNSQTDSAWFVGSHMMGETIPKEKSTVTLDANRKDEWGIPQINIDLDYDDNDEKMLKDFFEQMTEMYTKAGFTNISTGDSKQAPGLDIHEMGGVRMGLDPKTSMLNKWNQLHACTNVFVTDGACMTSTSTQNPSLTYMALTARAADYAVKQLKKGEI</sequence>
<dbReference type="PANTHER" id="PTHR42784:SF1">
    <property type="entry name" value="PYRANOSE 2-OXIDASE"/>
    <property type="match status" value="1"/>
</dbReference>
<dbReference type="PANTHER" id="PTHR42784">
    <property type="entry name" value="PYRANOSE 2-OXIDASE"/>
    <property type="match status" value="1"/>
</dbReference>
<comment type="caution">
    <text evidence="8">The sequence shown here is derived from an EMBL/GenBank/DDBJ whole genome shotgun (WGS) entry which is preliminary data.</text>
</comment>
<comment type="cofactor">
    <cofactor evidence="1">
        <name>FAD</name>
        <dbReference type="ChEBI" id="CHEBI:57692"/>
    </cofactor>
</comment>
<dbReference type="Proteomes" id="UP000676386">
    <property type="component" value="Unassembled WGS sequence"/>
</dbReference>
<dbReference type="RefSeq" id="WP_211976046.1">
    <property type="nucleotide sequence ID" value="NZ_CBFHAM010000150.1"/>
</dbReference>
<name>A0ABS5J6R0_9BACT</name>
<protein>
    <submittedName>
        <fullName evidence="8">GMC family oxidoreductase</fullName>
    </submittedName>
</protein>
<evidence type="ECO:0000259" key="7">
    <source>
        <dbReference type="Pfam" id="PF05199"/>
    </source>
</evidence>
<evidence type="ECO:0000256" key="1">
    <source>
        <dbReference type="ARBA" id="ARBA00001974"/>
    </source>
</evidence>
<organism evidence="8 9">
    <name type="scientific">Chitinophaga hostae</name>
    <dbReference type="NCBI Taxonomy" id="2831022"/>
    <lineage>
        <taxon>Bacteria</taxon>
        <taxon>Pseudomonadati</taxon>
        <taxon>Bacteroidota</taxon>
        <taxon>Chitinophagia</taxon>
        <taxon>Chitinophagales</taxon>
        <taxon>Chitinophagaceae</taxon>
        <taxon>Chitinophaga</taxon>
    </lineage>
</organism>
<feature type="domain" description="Glucose-methanol-choline oxidoreductase C-terminal" evidence="7">
    <location>
        <begin position="434"/>
        <end position="553"/>
    </location>
</feature>
<evidence type="ECO:0000256" key="4">
    <source>
        <dbReference type="ARBA" id="ARBA00022827"/>
    </source>
</evidence>
<dbReference type="InterPro" id="IPR051473">
    <property type="entry name" value="P2Ox-like"/>
</dbReference>
<keyword evidence="9" id="KW-1185">Reference proteome</keyword>
<comment type="similarity">
    <text evidence="2">Belongs to the GMC oxidoreductase family.</text>
</comment>
<accession>A0ABS5J6R0</accession>
<gene>
    <name evidence="8" type="ORF">KE626_26515</name>
</gene>
<dbReference type="InterPro" id="IPR007867">
    <property type="entry name" value="GMC_OxRtase_C"/>
</dbReference>
<dbReference type="SUPFAM" id="SSF51905">
    <property type="entry name" value="FAD/NAD(P)-binding domain"/>
    <property type="match status" value="1"/>
</dbReference>
<proteinExistence type="inferred from homology"/>
<evidence type="ECO:0000313" key="8">
    <source>
        <dbReference type="EMBL" id="MBS0030907.1"/>
    </source>
</evidence>